<name>A0A4R3YVR8_9GAMM</name>
<evidence type="ECO:0000313" key="2">
    <source>
        <dbReference type="EMBL" id="TCV96680.1"/>
    </source>
</evidence>
<organism evidence="2 3">
    <name type="scientific">Biostraticola tofi</name>
    <dbReference type="NCBI Taxonomy" id="466109"/>
    <lineage>
        <taxon>Bacteria</taxon>
        <taxon>Pseudomonadati</taxon>
        <taxon>Pseudomonadota</taxon>
        <taxon>Gammaproteobacteria</taxon>
        <taxon>Enterobacterales</taxon>
        <taxon>Bruguierivoracaceae</taxon>
        <taxon>Biostraticola</taxon>
    </lineage>
</organism>
<dbReference type="InterPro" id="IPR013387">
    <property type="entry name" value="T3SS_PrgH/EprH"/>
</dbReference>
<dbReference type="Gene3D" id="3.30.70.1770">
    <property type="match status" value="1"/>
</dbReference>
<dbReference type="Pfam" id="PF09480">
    <property type="entry name" value="PrgH"/>
    <property type="match status" value="1"/>
</dbReference>
<keyword evidence="1" id="KW-1133">Transmembrane helix</keyword>
<dbReference type="AlphaFoldDB" id="A0A4R3YVR8"/>
<dbReference type="Proteomes" id="UP000295719">
    <property type="component" value="Unassembled WGS sequence"/>
</dbReference>
<dbReference type="Gene3D" id="2.60.200.20">
    <property type="match status" value="1"/>
</dbReference>
<dbReference type="EMBL" id="SMCR01000004">
    <property type="protein sequence ID" value="TCV96680.1"/>
    <property type="molecule type" value="Genomic_DNA"/>
</dbReference>
<dbReference type="GO" id="GO:0016020">
    <property type="term" value="C:membrane"/>
    <property type="evidence" value="ECO:0007669"/>
    <property type="project" value="InterPro"/>
</dbReference>
<evidence type="ECO:0000256" key="1">
    <source>
        <dbReference type="SAM" id="Phobius"/>
    </source>
</evidence>
<dbReference type="Gene3D" id="3.30.300.170">
    <property type="match status" value="1"/>
</dbReference>
<keyword evidence="1" id="KW-0812">Transmembrane</keyword>
<protein>
    <submittedName>
        <fullName evidence="2">Type III secretion system PrgH/EprH family protein</fullName>
    </submittedName>
</protein>
<keyword evidence="1" id="KW-0472">Membrane</keyword>
<dbReference type="Gene3D" id="3.30.70.1780">
    <property type="match status" value="1"/>
</dbReference>
<dbReference type="InterPro" id="IPR019029">
    <property type="entry name" value="T3SS_PrgH/EprH-like"/>
</dbReference>
<keyword evidence="3" id="KW-1185">Reference proteome</keyword>
<accession>A0A4R3YVR8</accession>
<dbReference type="OrthoDB" id="9035799at2"/>
<comment type="caution">
    <text evidence="2">The sequence shown here is derived from an EMBL/GenBank/DDBJ whole genome shotgun (WGS) entry which is preliminary data.</text>
</comment>
<proteinExistence type="predicted"/>
<feature type="transmembrane region" description="Helical" evidence="1">
    <location>
        <begin position="147"/>
        <end position="168"/>
    </location>
</feature>
<gene>
    <name evidence="2" type="ORF">EDC52_104120</name>
</gene>
<dbReference type="NCBIfam" id="TIGR02554">
    <property type="entry name" value="PrgH"/>
    <property type="match status" value="1"/>
</dbReference>
<reference evidence="2 3" key="1">
    <citation type="submission" date="2019-03" db="EMBL/GenBank/DDBJ databases">
        <title>Genomic Encyclopedia of Type Strains, Phase IV (KMG-IV): sequencing the most valuable type-strain genomes for metagenomic binning, comparative biology and taxonomic classification.</title>
        <authorList>
            <person name="Goeker M."/>
        </authorList>
    </citation>
    <scope>NUCLEOTIDE SEQUENCE [LARGE SCALE GENOMIC DNA]</scope>
    <source>
        <strain evidence="2 3">DSM 19580</strain>
    </source>
</reference>
<sequence>MQKDIENAVNPAHAAVIRLLSGVMTGCEFFLPPGRNMFVMAAENTLVAAEGRCDIPDDCIVIPSTMAGINFELTCGEDDAPVLAELKEFHPDGVCSRNIEASQIINAGGQIFALRRADEPWSEAVLCYRETHTPPAAPVAVFRRRPVWFAALAAVISIIALVVTLNAATQHRQILSLAAGLGDENNDFPILPGRDGIMYVMTQTAGQAAWGRQALVRMPSSGPVRVVNAQDEVQRTIRWLAGNFPQLHLQGVRFDEPSHPLVALSLQRTHLNSEQKKALTNALMEVIPYASTINLMMVDDNQVSLQADAGIKKLGVPYSRHNYPDSVTFIINNELDDGERLKLRQFIEAFSQQWNGHYILFSIDAKEDWLKGKSFKYGRQEYVKLNAGHWFFPNN</sequence>
<dbReference type="RefSeq" id="WP_131865263.1">
    <property type="nucleotide sequence ID" value="NZ_SMCR01000004.1"/>
</dbReference>
<evidence type="ECO:0000313" key="3">
    <source>
        <dbReference type="Proteomes" id="UP000295719"/>
    </source>
</evidence>